<keyword evidence="3" id="KW-1185">Reference proteome</keyword>
<dbReference type="EMBL" id="JAEUXJ010000006">
    <property type="protein sequence ID" value="MBL6456835.1"/>
    <property type="molecule type" value="Genomic_DNA"/>
</dbReference>
<evidence type="ECO:0000313" key="2">
    <source>
        <dbReference type="EMBL" id="MBL6456835.1"/>
    </source>
</evidence>
<organism evidence="2 3">
    <name type="scientific">Belnapia mucosa</name>
    <dbReference type="NCBI Taxonomy" id="2804532"/>
    <lineage>
        <taxon>Bacteria</taxon>
        <taxon>Pseudomonadati</taxon>
        <taxon>Pseudomonadota</taxon>
        <taxon>Alphaproteobacteria</taxon>
        <taxon>Acetobacterales</taxon>
        <taxon>Roseomonadaceae</taxon>
        <taxon>Belnapia</taxon>
    </lineage>
</organism>
<dbReference type="RefSeq" id="WP_202826575.1">
    <property type="nucleotide sequence ID" value="NZ_JAEUXJ010000006.1"/>
</dbReference>
<evidence type="ECO:0000313" key="3">
    <source>
        <dbReference type="Proteomes" id="UP000606490"/>
    </source>
</evidence>
<proteinExistence type="predicted"/>
<gene>
    <name evidence="2" type="ORF">JMJ55_15970</name>
</gene>
<protein>
    <submittedName>
        <fullName evidence="2">Uncharacterized protein</fullName>
    </submittedName>
</protein>
<sequence length="106" mass="11205">MTPRRPAAPGDPLDARLRRDLPQPDAAAVARLQEAVARRIARAPLPAPPGGFHRLLRALRPAAPAGWGALAAMATCALWLSLSPPHRVPEDPFGPLQTLPVAGDSF</sequence>
<feature type="region of interest" description="Disordered" evidence="1">
    <location>
        <begin position="1"/>
        <end position="20"/>
    </location>
</feature>
<evidence type="ECO:0000256" key="1">
    <source>
        <dbReference type="SAM" id="MobiDB-lite"/>
    </source>
</evidence>
<comment type="caution">
    <text evidence="2">The sequence shown here is derived from an EMBL/GenBank/DDBJ whole genome shotgun (WGS) entry which is preliminary data.</text>
</comment>
<reference evidence="2 3" key="1">
    <citation type="submission" date="2021-01" db="EMBL/GenBank/DDBJ databases">
        <title>Belnapia mucosa sp. nov. and Belnapia arida sp. nov., isolated from the Tabernas Desert (Almeria, Spain).</title>
        <authorList>
            <person name="Molina-Menor E."/>
            <person name="Vidal-Verdu A."/>
            <person name="Calonge A."/>
            <person name="Satari L."/>
            <person name="Pereto Magraner J."/>
            <person name="Porcar Miralles M."/>
        </authorList>
    </citation>
    <scope>NUCLEOTIDE SEQUENCE [LARGE SCALE GENOMIC DNA]</scope>
    <source>
        <strain evidence="2 3">T6</strain>
    </source>
</reference>
<accession>A0ABS1V573</accession>
<name>A0ABS1V573_9PROT</name>
<dbReference type="Proteomes" id="UP000606490">
    <property type="component" value="Unassembled WGS sequence"/>
</dbReference>